<dbReference type="Pfam" id="PF13966">
    <property type="entry name" value="zf-RVT"/>
    <property type="match status" value="1"/>
</dbReference>
<accession>A0A2I0WU35</accession>
<keyword evidence="3" id="KW-1185">Reference proteome</keyword>
<reference evidence="2 3" key="2">
    <citation type="journal article" date="2017" name="Nature">
        <title>The Apostasia genome and the evolution of orchids.</title>
        <authorList>
            <person name="Zhang G.Q."/>
            <person name="Liu K.W."/>
            <person name="Li Z."/>
            <person name="Lohaus R."/>
            <person name="Hsiao Y.Y."/>
            <person name="Niu S.C."/>
            <person name="Wang J.Y."/>
            <person name="Lin Y.C."/>
            <person name="Xu Q."/>
            <person name="Chen L.J."/>
            <person name="Yoshida K."/>
            <person name="Fujiwara S."/>
            <person name="Wang Z.W."/>
            <person name="Zhang Y.Q."/>
            <person name="Mitsuda N."/>
            <person name="Wang M."/>
            <person name="Liu G.H."/>
            <person name="Pecoraro L."/>
            <person name="Huang H.X."/>
            <person name="Xiao X.J."/>
            <person name="Lin M."/>
            <person name="Wu X.Y."/>
            <person name="Wu W.L."/>
            <person name="Chen Y.Y."/>
            <person name="Chang S.B."/>
            <person name="Sakamoto S."/>
            <person name="Ohme-Takagi M."/>
            <person name="Yagi M."/>
            <person name="Zeng S.J."/>
            <person name="Shen C.Y."/>
            <person name="Yeh C.M."/>
            <person name="Luo Y.B."/>
            <person name="Tsai W.C."/>
            <person name="Van de Peer Y."/>
            <person name="Liu Z.J."/>
        </authorList>
    </citation>
    <scope>NUCLEOTIDE SEQUENCE [LARGE SCALE GENOMIC DNA]</scope>
    <source>
        <tissue evidence="2">The whole plant</tissue>
    </source>
</reference>
<dbReference type="Proteomes" id="UP000233837">
    <property type="component" value="Unassembled WGS sequence"/>
</dbReference>
<reference evidence="2 3" key="1">
    <citation type="journal article" date="2016" name="Sci. Rep.">
        <title>The Dendrobium catenatum Lindl. genome sequence provides insights into polysaccharide synthase, floral development and adaptive evolution.</title>
        <authorList>
            <person name="Zhang G.Q."/>
            <person name="Xu Q."/>
            <person name="Bian C."/>
            <person name="Tsai W.C."/>
            <person name="Yeh C.M."/>
            <person name="Liu K.W."/>
            <person name="Yoshida K."/>
            <person name="Zhang L.S."/>
            <person name="Chang S.B."/>
            <person name="Chen F."/>
            <person name="Shi Y."/>
            <person name="Su Y.Y."/>
            <person name="Zhang Y.Q."/>
            <person name="Chen L.J."/>
            <person name="Yin Y."/>
            <person name="Lin M."/>
            <person name="Huang H."/>
            <person name="Deng H."/>
            <person name="Wang Z.W."/>
            <person name="Zhu S.L."/>
            <person name="Zhao X."/>
            <person name="Deng C."/>
            <person name="Niu S.C."/>
            <person name="Huang J."/>
            <person name="Wang M."/>
            <person name="Liu G.H."/>
            <person name="Yang H.J."/>
            <person name="Xiao X.J."/>
            <person name="Hsiao Y.Y."/>
            <person name="Wu W.L."/>
            <person name="Chen Y.Y."/>
            <person name="Mitsuda N."/>
            <person name="Ohme-Takagi M."/>
            <person name="Luo Y.B."/>
            <person name="Van de Peer Y."/>
            <person name="Liu Z.J."/>
        </authorList>
    </citation>
    <scope>NUCLEOTIDE SEQUENCE [LARGE SCALE GENOMIC DNA]</scope>
    <source>
        <tissue evidence="2">The whole plant</tissue>
    </source>
</reference>
<feature type="domain" description="Reverse transcriptase zinc-binding" evidence="1">
    <location>
        <begin position="71"/>
        <end position="148"/>
    </location>
</feature>
<dbReference type="EMBL" id="KZ502442">
    <property type="protein sequence ID" value="PKU79143.1"/>
    <property type="molecule type" value="Genomic_DNA"/>
</dbReference>
<dbReference type="AlphaFoldDB" id="A0A2I0WU35"/>
<evidence type="ECO:0000313" key="2">
    <source>
        <dbReference type="EMBL" id="PKU79143.1"/>
    </source>
</evidence>
<proteinExistence type="predicted"/>
<sequence length="248" mass="29284">MEWDHWCNGKSLKDILPSFKFEKSFVNCYTSNYGWNLPSSTPPLLLTEMLDINFYEQPAVVWDGSLSPTFSTFYDSYFGLNDEVCWHKFVWHKKKSLRFSSYAWMAMLGKLKTADILIQRGIDAYVTCSFCGAGSDCHSHLFFSCDFSFTVIASLLPPLGSFLFRPNLLQTFEFFEEARDFSIGEKNFCYFTICSSIYFLWRERNTRRFENNWKSPMTLISVIRHAILAKVKFWKQFEDLKRRFDFLC</sequence>
<evidence type="ECO:0000313" key="3">
    <source>
        <dbReference type="Proteomes" id="UP000233837"/>
    </source>
</evidence>
<name>A0A2I0WU35_9ASPA</name>
<dbReference type="InterPro" id="IPR026960">
    <property type="entry name" value="RVT-Znf"/>
</dbReference>
<protein>
    <recommendedName>
        <fullName evidence="1">Reverse transcriptase zinc-binding domain-containing protein</fullName>
    </recommendedName>
</protein>
<gene>
    <name evidence="2" type="ORF">MA16_Dca000487</name>
</gene>
<evidence type="ECO:0000259" key="1">
    <source>
        <dbReference type="Pfam" id="PF13966"/>
    </source>
</evidence>
<organism evidence="2 3">
    <name type="scientific">Dendrobium catenatum</name>
    <dbReference type="NCBI Taxonomy" id="906689"/>
    <lineage>
        <taxon>Eukaryota</taxon>
        <taxon>Viridiplantae</taxon>
        <taxon>Streptophyta</taxon>
        <taxon>Embryophyta</taxon>
        <taxon>Tracheophyta</taxon>
        <taxon>Spermatophyta</taxon>
        <taxon>Magnoliopsida</taxon>
        <taxon>Liliopsida</taxon>
        <taxon>Asparagales</taxon>
        <taxon>Orchidaceae</taxon>
        <taxon>Epidendroideae</taxon>
        <taxon>Malaxideae</taxon>
        <taxon>Dendrobiinae</taxon>
        <taxon>Dendrobium</taxon>
    </lineage>
</organism>